<dbReference type="SMART" id="SM00347">
    <property type="entry name" value="HTH_MARR"/>
    <property type="match status" value="1"/>
</dbReference>
<dbReference type="EMBL" id="JBHTMB010000192">
    <property type="protein sequence ID" value="MFD1235975.1"/>
    <property type="molecule type" value="Genomic_DNA"/>
</dbReference>
<dbReference type="Gene3D" id="1.10.10.10">
    <property type="entry name" value="Winged helix-like DNA-binding domain superfamily/Winged helix DNA-binding domain"/>
    <property type="match status" value="1"/>
</dbReference>
<dbReference type="InterPro" id="IPR000835">
    <property type="entry name" value="HTH_MarR-typ"/>
</dbReference>
<evidence type="ECO:0000256" key="1">
    <source>
        <dbReference type="ARBA" id="ARBA00023015"/>
    </source>
</evidence>
<accession>A0ABW3VMF4</accession>
<dbReference type="InterPro" id="IPR023187">
    <property type="entry name" value="Tscrpt_reg_MarR-type_CS"/>
</dbReference>
<reference evidence="6" key="1">
    <citation type="journal article" date="2019" name="Int. J. Syst. Evol. Microbiol.">
        <title>The Global Catalogue of Microorganisms (GCM) 10K type strain sequencing project: providing services to taxonomists for standard genome sequencing and annotation.</title>
        <authorList>
            <consortium name="The Broad Institute Genomics Platform"/>
            <consortium name="The Broad Institute Genome Sequencing Center for Infectious Disease"/>
            <person name="Wu L."/>
            <person name="Ma J."/>
        </authorList>
    </citation>
    <scope>NUCLEOTIDE SEQUENCE [LARGE SCALE GENOMIC DNA]</scope>
    <source>
        <strain evidence="6">CCUG 49018</strain>
    </source>
</reference>
<proteinExistence type="predicted"/>
<dbReference type="PROSITE" id="PS50995">
    <property type="entry name" value="HTH_MARR_2"/>
    <property type="match status" value="1"/>
</dbReference>
<name>A0ABW3VMF4_9PSEU</name>
<keyword evidence="2" id="KW-0238">DNA-binding</keyword>
<dbReference type="RefSeq" id="WP_013675734.1">
    <property type="nucleotide sequence ID" value="NZ_BAABKS010000050.1"/>
</dbReference>
<evidence type="ECO:0000313" key="6">
    <source>
        <dbReference type="Proteomes" id="UP001597182"/>
    </source>
</evidence>
<dbReference type="InterPro" id="IPR036388">
    <property type="entry name" value="WH-like_DNA-bd_sf"/>
</dbReference>
<keyword evidence="1" id="KW-0805">Transcription regulation</keyword>
<feature type="domain" description="HTH marR-type" evidence="4">
    <location>
        <begin position="6"/>
        <end position="139"/>
    </location>
</feature>
<keyword evidence="3" id="KW-0804">Transcription</keyword>
<dbReference type="InterPro" id="IPR036390">
    <property type="entry name" value="WH_DNA-bd_sf"/>
</dbReference>
<keyword evidence="6" id="KW-1185">Reference proteome</keyword>
<evidence type="ECO:0000259" key="4">
    <source>
        <dbReference type="PROSITE" id="PS50995"/>
    </source>
</evidence>
<evidence type="ECO:0000313" key="5">
    <source>
        <dbReference type="EMBL" id="MFD1235975.1"/>
    </source>
</evidence>
<protein>
    <submittedName>
        <fullName evidence="5">MarR family winged helix-turn-helix transcriptional regulator</fullName>
    </submittedName>
</protein>
<organism evidence="5 6">
    <name type="scientific">Pseudonocardia benzenivorans</name>
    <dbReference type="NCBI Taxonomy" id="228005"/>
    <lineage>
        <taxon>Bacteria</taxon>
        <taxon>Bacillati</taxon>
        <taxon>Actinomycetota</taxon>
        <taxon>Actinomycetes</taxon>
        <taxon>Pseudonocardiales</taxon>
        <taxon>Pseudonocardiaceae</taxon>
        <taxon>Pseudonocardia</taxon>
    </lineage>
</organism>
<dbReference type="Pfam" id="PF12802">
    <property type="entry name" value="MarR_2"/>
    <property type="match status" value="1"/>
</dbReference>
<dbReference type="InterPro" id="IPR052526">
    <property type="entry name" value="HTH-type_Bedaq_tolerance"/>
</dbReference>
<dbReference type="PANTHER" id="PTHR39515:SF2">
    <property type="entry name" value="HTH-TYPE TRANSCRIPTIONAL REGULATOR RV0880"/>
    <property type="match status" value="1"/>
</dbReference>
<evidence type="ECO:0000256" key="2">
    <source>
        <dbReference type="ARBA" id="ARBA00023125"/>
    </source>
</evidence>
<gene>
    <name evidence="5" type="ORF">ACFQ34_21995</name>
</gene>
<dbReference type="PROSITE" id="PS01117">
    <property type="entry name" value="HTH_MARR_1"/>
    <property type="match status" value="1"/>
</dbReference>
<dbReference type="SUPFAM" id="SSF46785">
    <property type="entry name" value="Winged helix' DNA-binding domain"/>
    <property type="match status" value="1"/>
</dbReference>
<dbReference type="PANTHER" id="PTHR39515">
    <property type="entry name" value="CONSERVED PROTEIN"/>
    <property type="match status" value="1"/>
</dbReference>
<comment type="caution">
    <text evidence="5">The sequence shown here is derived from an EMBL/GenBank/DDBJ whole genome shotgun (WGS) entry which is preliminary data.</text>
</comment>
<sequence>MSLPRGDELMAAVLGLRRVVRRRLREQLPGTVPLRGAQVELLQLVEREPGIGVAAAARGLHLAPNTVSTLVNQLVAADLLCRTVDPDDRRAARLELTAAARERLARWRAARTELVTAGLRTLGADEQAVLAAALPILDKLAGTLDELPVPVTRSPEEAR</sequence>
<dbReference type="Proteomes" id="UP001597182">
    <property type="component" value="Unassembled WGS sequence"/>
</dbReference>
<evidence type="ECO:0000256" key="3">
    <source>
        <dbReference type="ARBA" id="ARBA00023163"/>
    </source>
</evidence>